<keyword evidence="5 6" id="KW-0456">Lyase</keyword>
<dbReference type="SFLD" id="SFLDG01020">
    <property type="entry name" value="Terpene_Cyclase_Like_2"/>
    <property type="match status" value="1"/>
</dbReference>
<dbReference type="OrthoDB" id="2861623at2759"/>
<organism evidence="7 8">
    <name type="scientific">Rickenella mellea</name>
    <dbReference type="NCBI Taxonomy" id="50990"/>
    <lineage>
        <taxon>Eukaryota</taxon>
        <taxon>Fungi</taxon>
        <taxon>Dikarya</taxon>
        <taxon>Basidiomycota</taxon>
        <taxon>Agaricomycotina</taxon>
        <taxon>Agaricomycetes</taxon>
        <taxon>Hymenochaetales</taxon>
        <taxon>Rickenellaceae</taxon>
        <taxon>Rickenella</taxon>
    </lineage>
</organism>
<dbReference type="InterPro" id="IPR034686">
    <property type="entry name" value="Terpene_cyclase-like_2"/>
</dbReference>
<dbReference type="AlphaFoldDB" id="A0A4Y7QD40"/>
<comment type="similarity">
    <text evidence="2 6">Belongs to the terpene synthase family.</text>
</comment>
<dbReference type="VEuPathDB" id="FungiDB:BD410DRAFT_601282"/>
<dbReference type="PANTHER" id="PTHR35201">
    <property type="entry name" value="TERPENE SYNTHASE"/>
    <property type="match status" value="1"/>
</dbReference>
<keyword evidence="8" id="KW-1185">Reference proteome</keyword>
<sequence length="331" mass="37979">MQFTLPDLIPLCPFPWATSPHYKKAGAESAAWIDSYNIFSNRKRAFFVQSSNELLVSHVYSYAGYEEFRTCCDFVNLLFVVDEISDDQSGSGARETGDSFLRAMLDTACDGSVLSQITKQFKERFVSKAGPNTRRRFMGHCVKYIEAVTKEAELREAAEVLDLRSYETLRRENSAVRLCFGLFEYILGIDLPDETFEDPLFMRIYWAAADMVCWSNDVYSYNMEQAKGHTGNNYVTVVMQAMDLNLQEASDYIGFIFCSLMKEFLEGKSQLRSRSLHPDAAVNAYISALEHWVIGNLIWSFESRRYFGMEHYDVKATRVVTLKSREAEIKI</sequence>
<evidence type="ECO:0000256" key="4">
    <source>
        <dbReference type="ARBA" id="ARBA00022842"/>
    </source>
</evidence>
<dbReference type="STRING" id="50990.A0A4Y7QD40"/>
<proteinExistence type="inferred from homology"/>
<dbReference type="SUPFAM" id="SSF48576">
    <property type="entry name" value="Terpenoid synthases"/>
    <property type="match status" value="1"/>
</dbReference>
<dbReference type="GO" id="GO:0008299">
    <property type="term" value="P:isoprenoid biosynthetic process"/>
    <property type="evidence" value="ECO:0007669"/>
    <property type="project" value="UniProtKB-ARBA"/>
</dbReference>
<protein>
    <recommendedName>
        <fullName evidence="6">Terpene synthase</fullName>
        <ecNumber evidence="6">4.2.3.-</ecNumber>
    </recommendedName>
</protein>
<evidence type="ECO:0000313" key="7">
    <source>
        <dbReference type="EMBL" id="TDL25607.1"/>
    </source>
</evidence>
<dbReference type="EMBL" id="ML170163">
    <property type="protein sequence ID" value="TDL25607.1"/>
    <property type="molecule type" value="Genomic_DNA"/>
</dbReference>
<dbReference type="SFLD" id="SFLDS00005">
    <property type="entry name" value="Isoprenoid_Synthase_Type_I"/>
    <property type="match status" value="1"/>
</dbReference>
<dbReference type="Pfam" id="PF19086">
    <property type="entry name" value="Terpene_syn_C_2"/>
    <property type="match status" value="1"/>
</dbReference>
<name>A0A4Y7QD40_9AGAM</name>
<evidence type="ECO:0000256" key="3">
    <source>
        <dbReference type="ARBA" id="ARBA00022723"/>
    </source>
</evidence>
<accession>A0A4Y7QD40</accession>
<dbReference type="GO" id="GO:0046872">
    <property type="term" value="F:metal ion binding"/>
    <property type="evidence" value="ECO:0007669"/>
    <property type="project" value="UniProtKB-KW"/>
</dbReference>
<evidence type="ECO:0000256" key="2">
    <source>
        <dbReference type="ARBA" id="ARBA00006333"/>
    </source>
</evidence>
<dbReference type="Proteomes" id="UP000294933">
    <property type="component" value="Unassembled WGS sequence"/>
</dbReference>
<evidence type="ECO:0000256" key="6">
    <source>
        <dbReference type="RuleBase" id="RU366034"/>
    </source>
</evidence>
<dbReference type="PANTHER" id="PTHR35201:SF4">
    <property type="entry name" value="BETA-PINACENE SYNTHASE-RELATED"/>
    <property type="match status" value="1"/>
</dbReference>
<comment type="cofactor">
    <cofactor evidence="1 6">
        <name>Mg(2+)</name>
        <dbReference type="ChEBI" id="CHEBI:18420"/>
    </cofactor>
</comment>
<dbReference type="Gene3D" id="1.10.600.10">
    <property type="entry name" value="Farnesyl Diphosphate Synthase"/>
    <property type="match status" value="1"/>
</dbReference>
<gene>
    <name evidence="7" type="ORF">BD410DRAFT_601282</name>
</gene>
<evidence type="ECO:0000256" key="5">
    <source>
        <dbReference type="ARBA" id="ARBA00023239"/>
    </source>
</evidence>
<reference evidence="7 8" key="1">
    <citation type="submission" date="2018-06" db="EMBL/GenBank/DDBJ databases">
        <title>A transcriptomic atlas of mushroom development highlights an independent origin of complex multicellularity.</title>
        <authorList>
            <consortium name="DOE Joint Genome Institute"/>
            <person name="Krizsan K."/>
            <person name="Almasi E."/>
            <person name="Merenyi Z."/>
            <person name="Sahu N."/>
            <person name="Viragh M."/>
            <person name="Koszo T."/>
            <person name="Mondo S."/>
            <person name="Kiss B."/>
            <person name="Balint B."/>
            <person name="Kues U."/>
            <person name="Barry K."/>
            <person name="Hegedus J.C."/>
            <person name="Henrissat B."/>
            <person name="Johnson J."/>
            <person name="Lipzen A."/>
            <person name="Ohm R."/>
            <person name="Nagy I."/>
            <person name="Pangilinan J."/>
            <person name="Yan J."/>
            <person name="Xiong Y."/>
            <person name="Grigoriev I.V."/>
            <person name="Hibbett D.S."/>
            <person name="Nagy L.G."/>
        </authorList>
    </citation>
    <scope>NUCLEOTIDE SEQUENCE [LARGE SCALE GENOMIC DNA]</scope>
    <source>
        <strain evidence="7 8">SZMC22713</strain>
    </source>
</reference>
<dbReference type="InterPro" id="IPR008949">
    <property type="entry name" value="Isoprenoid_synthase_dom_sf"/>
</dbReference>
<keyword evidence="4 6" id="KW-0460">Magnesium</keyword>
<evidence type="ECO:0000313" key="8">
    <source>
        <dbReference type="Proteomes" id="UP000294933"/>
    </source>
</evidence>
<dbReference type="GO" id="GO:0010333">
    <property type="term" value="F:terpene synthase activity"/>
    <property type="evidence" value="ECO:0007669"/>
    <property type="project" value="InterPro"/>
</dbReference>
<dbReference type="EC" id="4.2.3.-" evidence="6"/>
<evidence type="ECO:0000256" key="1">
    <source>
        <dbReference type="ARBA" id="ARBA00001946"/>
    </source>
</evidence>
<keyword evidence="3 6" id="KW-0479">Metal-binding</keyword>